<evidence type="ECO:0000313" key="2">
    <source>
        <dbReference type="Proteomes" id="UP000245207"/>
    </source>
</evidence>
<comment type="caution">
    <text evidence="1">The sequence shown here is derived from an EMBL/GenBank/DDBJ whole genome shotgun (WGS) entry which is preliminary data.</text>
</comment>
<accession>A0A2U1LPA6</accession>
<keyword evidence="2" id="KW-1185">Reference proteome</keyword>
<sequence>MSEWPKRSEIHEHPILQWAGMHPLTGVAYPRHSTFVPNATTLFYYLNCMDTIMSGTRRWTENCMGWAPPISQIYFTILFYVQTMRAMSASGYFGSDTSRFLQEFETHFPFGTLWIPGPLVPFFKNLSCFWPTTTGRFGPVTPVLPDFPDWSQASGFCFNRTFARHLPNISVFISRFRSVCTAATRPNVTDSLFLNDTEGPCYISRLFNHPCTNQANEVTNLTSPGSNLVYAGGLRMWQSSAAFFDHVDLPGNLDLEVDEVKDSWIAAIRFDTTSNWFGVIEAIMNRYCQYWKSSASLADCAPNKSSAGAILCTAQDNNVFDPPLWIAQTGNHSSNQHGDVNQVGHYAARDTATLTFNATTGISGMPDAHSLAGITYNHNLLGPGDNPEDIISGEFWKIIPQTFRGVDISVYQGVFSSIGRDYHSDSRIYSEHQ</sequence>
<evidence type="ECO:0000313" key="1">
    <source>
        <dbReference type="EMBL" id="PWA50825.1"/>
    </source>
</evidence>
<dbReference type="AlphaFoldDB" id="A0A2U1LPA6"/>
<protein>
    <submittedName>
        <fullName evidence="1">Uncharacterized protein</fullName>
    </submittedName>
</protein>
<proteinExistence type="predicted"/>
<dbReference type="Proteomes" id="UP000245207">
    <property type="component" value="Unassembled WGS sequence"/>
</dbReference>
<gene>
    <name evidence="1" type="ORF">CTI12_AA469230</name>
</gene>
<name>A0A2U1LPA6_ARTAN</name>
<dbReference type="OrthoDB" id="1684382at2759"/>
<organism evidence="1 2">
    <name type="scientific">Artemisia annua</name>
    <name type="common">Sweet wormwood</name>
    <dbReference type="NCBI Taxonomy" id="35608"/>
    <lineage>
        <taxon>Eukaryota</taxon>
        <taxon>Viridiplantae</taxon>
        <taxon>Streptophyta</taxon>
        <taxon>Embryophyta</taxon>
        <taxon>Tracheophyta</taxon>
        <taxon>Spermatophyta</taxon>
        <taxon>Magnoliopsida</taxon>
        <taxon>eudicotyledons</taxon>
        <taxon>Gunneridae</taxon>
        <taxon>Pentapetalae</taxon>
        <taxon>asterids</taxon>
        <taxon>campanulids</taxon>
        <taxon>Asterales</taxon>
        <taxon>Asteraceae</taxon>
        <taxon>Asteroideae</taxon>
        <taxon>Anthemideae</taxon>
        <taxon>Artemisiinae</taxon>
        <taxon>Artemisia</taxon>
    </lineage>
</organism>
<dbReference type="EMBL" id="PKPP01008392">
    <property type="protein sequence ID" value="PWA50825.1"/>
    <property type="molecule type" value="Genomic_DNA"/>
</dbReference>
<reference evidence="1 2" key="1">
    <citation type="journal article" date="2018" name="Mol. Plant">
        <title>The genome of Artemisia annua provides insight into the evolution of Asteraceae family and artemisinin biosynthesis.</title>
        <authorList>
            <person name="Shen Q."/>
            <person name="Zhang L."/>
            <person name="Liao Z."/>
            <person name="Wang S."/>
            <person name="Yan T."/>
            <person name="Shi P."/>
            <person name="Liu M."/>
            <person name="Fu X."/>
            <person name="Pan Q."/>
            <person name="Wang Y."/>
            <person name="Lv Z."/>
            <person name="Lu X."/>
            <person name="Zhang F."/>
            <person name="Jiang W."/>
            <person name="Ma Y."/>
            <person name="Chen M."/>
            <person name="Hao X."/>
            <person name="Li L."/>
            <person name="Tang Y."/>
            <person name="Lv G."/>
            <person name="Zhou Y."/>
            <person name="Sun X."/>
            <person name="Brodelius P.E."/>
            <person name="Rose J.K.C."/>
            <person name="Tang K."/>
        </authorList>
    </citation>
    <scope>NUCLEOTIDE SEQUENCE [LARGE SCALE GENOMIC DNA]</scope>
    <source>
        <strain evidence="2">cv. Huhao1</strain>
        <tissue evidence="1">Leaf</tissue>
    </source>
</reference>